<dbReference type="STRING" id="187330.AMS58_17570"/>
<dbReference type="RefSeq" id="WP_054206330.1">
    <property type="nucleotide sequence ID" value="NZ_LHPH01000016.1"/>
</dbReference>
<organism evidence="1 2">
    <name type="scientific">Pseudoalteromonas porphyrae</name>
    <dbReference type="NCBI Taxonomy" id="187330"/>
    <lineage>
        <taxon>Bacteria</taxon>
        <taxon>Pseudomonadati</taxon>
        <taxon>Pseudomonadota</taxon>
        <taxon>Gammaproteobacteria</taxon>
        <taxon>Alteromonadales</taxon>
        <taxon>Pseudoalteromonadaceae</taxon>
        <taxon>Pseudoalteromonas</taxon>
    </lineage>
</organism>
<accession>A0A0N1EIZ8</accession>
<dbReference type="EMBL" id="LHPH01000016">
    <property type="protein sequence ID" value="KPH61725.1"/>
    <property type="molecule type" value="Genomic_DNA"/>
</dbReference>
<sequence length="105" mass="12239">MKKTFTLNHEKIKYPRMVDAAKHEVKKYLKRERNKTLPFDADYWAFDCKFGNTADDAQVVHVAEINNSISEIEKQGLTSFYVEIIARAAQRQEPVDEEEEDESEA</sequence>
<name>A0A0N1EIZ8_9GAMM</name>
<keyword evidence="2" id="KW-1185">Reference proteome</keyword>
<reference evidence="1 2" key="1">
    <citation type="submission" date="2015-08" db="EMBL/GenBank/DDBJ databases">
        <title>Draft Genome Sequence of Pseudoalteromonas porphyrae UCD-SED14.</title>
        <authorList>
            <person name="Coil D.A."/>
            <person name="Jospin G."/>
            <person name="Lee R.D."/>
            <person name="Eisen J.A."/>
        </authorList>
    </citation>
    <scope>NUCLEOTIDE SEQUENCE [LARGE SCALE GENOMIC DNA]</scope>
    <source>
        <strain evidence="1 2">UCD-SED14</strain>
    </source>
</reference>
<dbReference type="PATRIC" id="fig|187330.3.peg.1190"/>
<dbReference type="InterPro" id="IPR046170">
    <property type="entry name" value="DUF6172"/>
</dbReference>
<protein>
    <submittedName>
        <fullName evidence="1">Uncharacterized protein</fullName>
    </submittedName>
</protein>
<dbReference type="Pfam" id="PF19669">
    <property type="entry name" value="DUF6172"/>
    <property type="match status" value="1"/>
</dbReference>
<comment type="caution">
    <text evidence="1">The sequence shown here is derived from an EMBL/GenBank/DDBJ whole genome shotgun (WGS) entry which is preliminary data.</text>
</comment>
<proteinExistence type="predicted"/>
<gene>
    <name evidence="1" type="ORF">ADS77_13790</name>
</gene>
<evidence type="ECO:0000313" key="2">
    <source>
        <dbReference type="Proteomes" id="UP000037848"/>
    </source>
</evidence>
<dbReference type="AlphaFoldDB" id="A0A0N1EIZ8"/>
<dbReference type="OrthoDB" id="9794656at2"/>
<dbReference type="Proteomes" id="UP000037848">
    <property type="component" value="Unassembled WGS sequence"/>
</dbReference>
<evidence type="ECO:0000313" key="1">
    <source>
        <dbReference type="EMBL" id="KPH61725.1"/>
    </source>
</evidence>